<evidence type="ECO:0000313" key="3">
    <source>
        <dbReference type="Proteomes" id="UP000614601"/>
    </source>
</evidence>
<dbReference type="EMBL" id="CAJFDH010000004">
    <property type="protein sequence ID" value="CAD5218276.1"/>
    <property type="molecule type" value="Genomic_DNA"/>
</dbReference>
<dbReference type="EMBL" id="CAJFCW020000004">
    <property type="protein sequence ID" value="CAG9109830.1"/>
    <property type="molecule type" value="Genomic_DNA"/>
</dbReference>
<accession>A0A811KSM6</accession>
<proteinExistence type="predicted"/>
<feature type="transmembrane region" description="Helical" evidence="1">
    <location>
        <begin position="90"/>
        <end position="115"/>
    </location>
</feature>
<keyword evidence="3" id="KW-1185">Reference proteome</keyword>
<name>A0A811KSM6_9BILA</name>
<keyword evidence="1" id="KW-1133">Transmembrane helix</keyword>
<dbReference type="AlphaFoldDB" id="A0A811KSM6"/>
<dbReference type="Proteomes" id="UP000783686">
    <property type="component" value="Unassembled WGS sequence"/>
</dbReference>
<gene>
    <name evidence="2" type="ORF">BOKJ2_LOCUS7486</name>
</gene>
<reference evidence="2" key="1">
    <citation type="submission" date="2020-09" db="EMBL/GenBank/DDBJ databases">
        <authorList>
            <person name="Kikuchi T."/>
        </authorList>
    </citation>
    <scope>NUCLEOTIDE SEQUENCE</scope>
    <source>
        <strain evidence="2">SH1</strain>
    </source>
</reference>
<protein>
    <submittedName>
        <fullName evidence="2">Uncharacterized protein</fullName>
    </submittedName>
</protein>
<comment type="caution">
    <text evidence="2">The sequence shown here is derived from an EMBL/GenBank/DDBJ whole genome shotgun (WGS) entry which is preliminary data.</text>
</comment>
<keyword evidence="1" id="KW-0812">Transmembrane</keyword>
<organism evidence="2 3">
    <name type="scientific">Bursaphelenchus okinawaensis</name>
    <dbReference type="NCBI Taxonomy" id="465554"/>
    <lineage>
        <taxon>Eukaryota</taxon>
        <taxon>Metazoa</taxon>
        <taxon>Ecdysozoa</taxon>
        <taxon>Nematoda</taxon>
        <taxon>Chromadorea</taxon>
        <taxon>Rhabditida</taxon>
        <taxon>Tylenchina</taxon>
        <taxon>Tylenchomorpha</taxon>
        <taxon>Aphelenchoidea</taxon>
        <taxon>Aphelenchoididae</taxon>
        <taxon>Bursaphelenchus</taxon>
    </lineage>
</organism>
<keyword evidence="1" id="KW-0472">Membrane</keyword>
<sequence>MQDTLAVVHTTNHPTINRQFRLCSCYGCSTLTNKPPDSGSTNCTVNPTRCATALLGGGVFVVGVAGEVWAAGELVVFWAAWWAWVAGARVVWVVTGVVTGVVAGVVVGVAGEVVWLSGELGLEHGDAQNDAQQNGEEFHFVLDTQQLNDVVEG</sequence>
<dbReference type="Proteomes" id="UP000614601">
    <property type="component" value="Unassembled WGS sequence"/>
</dbReference>
<evidence type="ECO:0000313" key="2">
    <source>
        <dbReference type="EMBL" id="CAD5218276.1"/>
    </source>
</evidence>
<feature type="transmembrane region" description="Helical" evidence="1">
    <location>
        <begin position="59"/>
        <end position="84"/>
    </location>
</feature>
<evidence type="ECO:0000256" key="1">
    <source>
        <dbReference type="SAM" id="Phobius"/>
    </source>
</evidence>